<dbReference type="AlphaFoldDB" id="A0A645H0W1"/>
<evidence type="ECO:0000313" key="1">
    <source>
        <dbReference type="EMBL" id="MPN32330.1"/>
    </source>
</evidence>
<comment type="caution">
    <text evidence="1">The sequence shown here is derived from an EMBL/GenBank/DDBJ whole genome shotgun (WGS) entry which is preliminary data.</text>
</comment>
<gene>
    <name evidence="1" type="ORF">SDC9_179808</name>
</gene>
<dbReference type="EMBL" id="VSSQ01084275">
    <property type="protein sequence ID" value="MPN32330.1"/>
    <property type="molecule type" value="Genomic_DNA"/>
</dbReference>
<sequence>MDFARGTHVALDRGDRAIRVRDGLALCNVADHALAVLKRNHGWRGARALGIRNNNRFAAFEESDAGVRCTKVDTNNFTHNSYPPTIL</sequence>
<accession>A0A645H0W1</accession>
<dbReference type="Pfam" id="PF10712">
    <property type="entry name" value="NAD-GH"/>
    <property type="match status" value="1"/>
</dbReference>
<reference evidence="1" key="1">
    <citation type="submission" date="2019-08" db="EMBL/GenBank/DDBJ databases">
        <authorList>
            <person name="Kucharzyk K."/>
            <person name="Murdoch R.W."/>
            <person name="Higgins S."/>
            <person name="Loffler F."/>
        </authorList>
    </citation>
    <scope>NUCLEOTIDE SEQUENCE</scope>
</reference>
<protein>
    <submittedName>
        <fullName evidence="1">Uncharacterized protein</fullName>
    </submittedName>
</protein>
<name>A0A645H0W1_9ZZZZ</name>
<proteinExistence type="predicted"/>
<organism evidence="1">
    <name type="scientific">bioreactor metagenome</name>
    <dbReference type="NCBI Taxonomy" id="1076179"/>
    <lineage>
        <taxon>unclassified sequences</taxon>
        <taxon>metagenomes</taxon>
        <taxon>ecological metagenomes</taxon>
    </lineage>
</organism>
<dbReference type="InterPro" id="IPR019651">
    <property type="entry name" value="Glutamate_DH_NAD-spec"/>
</dbReference>